<dbReference type="InterPro" id="IPR027417">
    <property type="entry name" value="P-loop_NTPase"/>
</dbReference>
<evidence type="ECO:0000256" key="4">
    <source>
        <dbReference type="SAM" id="Coils"/>
    </source>
</evidence>
<feature type="domain" description="ABC transporter" evidence="5">
    <location>
        <begin position="510"/>
        <end position="723"/>
    </location>
</feature>
<sequence>MAEDTKSPGPVIHAEIENQEFEKVEEKVEEEIKKEEEEVKEMKEHKVGAAEFEVEEYDNAVDPVVANYIDSLISTRAMIKSDIEVRMLEIMKSVEACNTESKMKKIISEKLKNRPLEYDIISNAKKLKQTYNVEKLDNTLLGGTMFKKTLVQEKQLEKSEAKLEKKKAEIEKKKKKMQEEAGFVTAPTISLNRAKVDQNCKDVKQDNISIAYGKNLLLENADLTLASGRRYGLIGRNGCGKSTLMRVIATRQVAIPDNMTLHFIEQEVNGDDRTVYQTVYEANEELVKTKADLVELEKEPLVNAEKINSTIAKLEDMEADTAESRIKTILGGLQFTPQDLYRPTKEFSGGWRMRISIAKAIYMKPDLLLLDEPSNHLDFHALVWLEEVLKTWEGTILLVSHQRQFLNAIVTDIIHFKDHHLMCYPGDYDTFEATMQKRILQQQREYDAQQLQKKHIQQFIDRFRYSATRGPQVQSRIKMMEKMKEVSTVIDDAEVSLNFPEVEPLDTSIVSFHDISFGYSPEKILFRDLNFALTMESRVALVGRNGCGKTTFLKLLINSLSPVEGTVQRNRKARIGVFAQHFVDQLNFKVNAIQFFQNKYPEKTVQEIRTHLGKFGISGDSSLQRLDTLSGGQKSRVVFADLAYKQPHLLLLDEPSNHLDIETVEALARSLSVFQGGVLIITHDERLISQVCDEIWHLHDKTLDKFPGDIVDYKRYVRKEIFKN</sequence>
<evidence type="ECO:0000313" key="6">
    <source>
        <dbReference type="EMBL" id="ELP88415.1"/>
    </source>
</evidence>
<dbReference type="InterPro" id="IPR017871">
    <property type="entry name" value="ABC_transporter-like_CS"/>
</dbReference>
<dbReference type="FunFam" id="3.40.50.300:FF:000011">
    <property type="entry name" value="Putative ABC transporter ATP-binding component"/>
    <property type="match status" value="1"/>
</dbReference>
<dbReference type="InterPro" id="IPR050611">
    <property type="entry name" value="ABCF"/>
</dbReference>
<evidence type="ECO:0000256" key="3">
    <source>
        <dbReference type="ARBA" id="ARBA00022840"/>
    </source>
</evidence>
<keyword evidence="7" id="KW-1185">Reference proteome</keyword>
<keyword evidence="3" id="KW-0067">ATP-binding</keyword>
<dbReference type="GeneID" id="14887261"/>
<dbReference type="CDD" id="cd03221">
    <property type="entry name" value="ABCF_EF-3"/>
    <property type="match status" value="2"/>
</dbReference>
<dbReference type="InterPro" id="IPR003593">
    <property type="entry name" value="AAA+_ATPase"/>
</dbReference>
<evidence type="ECO:0000259" key="5">
    <source>
        <dbReference type="PROSITE" id="PS50893"/>
    </source>
</evidence>
<dbReference type="Proteomes" id="UP000014680">
    <property type="component" value="Unassembled WGS sequence"/>
</dbReference>
<dbReference type="SMART" id="SM00382">
    <property type="entry name" value="AAA"/>
    <property type="match status" value="2"/>
</dbReference>
<dbReference type="KEGG" id="eiv:EIN_229380"/>
<dbReference type="PANTHER" id="PTHR19211">
    <property type="entry name" value="ATP-BINDING TRANSPORT PROTEIN-RELATED"/>
    <property type="match status" value="1"/>
</dbReference>
<evidence type="ECO:0000313" key="7">
    <source>
        <dbReference type="Proteomes" id="UP000014680"/>
    </source>
</evidence>
<dbReference type="FunFam" id="3.40.50.300:FF:000104">
    <property type="entry name" value="ATP-binding cassette sub-family F member 3"/>
    <property type="match status" value="1"/>
</dbReference>
<organism evidence="6 7">
    <name type="scientific">Entamoeba invadens IP1</name>
    <dbReference type="NCBI Taxonomy" id="370355"/>
    <lineage>
        <taxon>Eukaryota</taxon>
        <taxon>Amoebozoa</taxon>
        <taxon>Evosea</taxon>
        <taxon>Archamoebae</taxon>
        <taxon>Mastigamoebida</taxon>
        <taxon>Entamoebidae</taxon>
        <taxon>Entamoeba</taxon>
    </lineage>
</organism>
<dbReference type="Pfam" id="PF12848">
    <property type="entry name" value="ABC_tran_Xtn"/>
    <property type="match status" value="1"/>
</dbReference>
<protein>
    <submittedName>
        <fullName evidence="6">ATP-dependent transporter, putative</fullName>
    </submittedName>
</protein>
<dbReference type="PROSITE" id="PS00211">
    <property type="entry name" value="ABC_TRANSPORTER_1"/>
    <property type="match status" value="2"/>
</dbReference>
<accession>A0A0A1U6A1</accession>
<dbReference type="Gene3D" id="3.40.50.300">
    <property type="entry name" value="P-loop containing nucleotide triphosphate hydrolases"/>
    <property type="match status" value="2"/>
</dbReference>
<dbReference type="InterPro" id="IPR032781">
    <property type="entry name" value="ABC_tran_Xtn"/>
</dbReference>
<dbReference type="OrthoDB" id="2110130at2759"/>
<feature type="domain" description="ABC transporter" evidence="5">
    <location>
        <begin position="203"/>
        <end position="443"/>
    </location>
</feature>
<dbReference type="RefSeq" id="XP_004255186.1">
    <property type="nucleotide sequence ID" value="XM_004255138.1"/>
</dbReference>
<dbReference type="PROSITE" id="PS50893">
    <property type="entry name" value="ABC_TRANSPORTER_2"/>
    <property type="match status" value="2"/>
</dbReference>
<dbReference type="GO" id="GO:0005524">
    <property type="term" value="F:ATP binding"/>
    <property type="evidence" value="ECO:0007669"/>
    <property type="project" value="UniProtKB-KW"/>
</dbReference>
<feature type="coiled-coil region" evidence="4">
    <location>
        <begin position="149"/>
        <end position="180"/>
    </location>
</feature>
<dbReference type="PANTHER" id="PTHR19211:SF117">
    <property type="entry name" value="ATP-BINDING CASSETTE SUB-FAMILY F MEMBER 3"/>
    <property type="match status" value="1"/>
</dbReference>
<keyword evidence="1" id="KW-0677">Repeat</keyword>
<keyword evidence="2" id="KW-0547">Nucleotide-binding</keyword>
<dbReference type="AlphaFoldDB" id="A0A0A1U6A1"/>
<keyword evidence="4" id="KW-0175">Coiled coil</keyword>
<reference evidence="6 7" key="1">
    <citation type="submission" date="2012-10" db="EMBL/GenBank/DDBJ databases">
        <authorList>
            <person name="Zafar N."/>
            <person name="Inman J."/>
            <person name="Hall N."/>
            <person name="Lorenzi H."/>
            <person name="Caler E."/>
        </authorList>
    </citation>
    <scope>NUCLEOTIDE SEQUENCE [LARGE SCALE GENOMIC DNA]</scope>
    <source>
        <strain evidence="6 7">IP1</strain>
    </source>
</reference>
<gene>
    <name evidence="6" type="ORF">EIN_229380</name>
</gene>
<dbReference type="InterPro" id="IPR003439">
    <property type="entry name" value="ABC_transporter-like_ATP-bd"/>
</dbReference>
<dbReference type="EMBL" id="KB206756">
    <property type="protein sequence ID" value="ELP88415.1"/>
    <property type="molecule type" value="Genomic_DNA"/>
</dbReference>
<feature type="coiled-coil region" evidence="4">
    <location>
        <begin position="11"/>
        <end position="45"/>
    </location>
</feature>
<evidence type="ECO:0000256" key="1">
    <source>
        <dbReference type="ARBA" id="ARBA00022737"/>
    </source>
</evidence>
<dbReference type="OMA" id="CTHIADI"/>
<proteinExistence type="predicted"/>
<evidence type="ECO:0000256" key="2">
    <source>
        <dbReference type="ARBA" id="ARBA00022741"/>
    </source>
</evidence>
<dbReference type="VEuPathDB" id="AmoebaDB:EIN_229380"/>
<dbReference type="GO" id="GO:0016887">
    <property type="term" value="F:ATP hydrolysis activity"/>
    <property type="evidence" value="ECO:0007669"/>
    <property type="project" value="InterPro"/>
</dbReference>
<name>A0A0A1U6A1_ENTIV</name>
<dbReference type="Pfam" id="PF00005">
    <property type="entry name" value="ABC_tran"/>
    <property type="match status" value="2"/>
</dbReference>
<dbReference type="SUPFAM" id="SSF52540">
    <property type="entry name" value="P-loop containing nucleoside triphosphate hydrolases"/>
    <property type="match status" value="2"/>
</dbReference>